<sequence>MFYNLGAVKRQILCGRFGMRFPRQLRAKGEQRILLIDGLIAVVIVKTVPIKEEIPEETTERVVRPWVLGVAETNISVQENRKNHNSITGGAEHDPFWSTGVFTCRYAFVSTMVPHAIGPVSMARSIPAWQMRSSHVLSK</sequence>
<dbReference type="AlphaFoldDB" id="A0A6H5FUP9"/>
<keyword evidence="2" id="KW-1185">Reference proteome</keyword>
<reference evidence="1 2" key="1">
    <citation type="submission" date="2020-02" db="EMBL/GenBank/DDBJ databases">
        <authorList>
            <person name="Ferguson B K."/>
        </authorList>
    </citation>
    <scope>NUCLEOTIDE SEQUENCE [LARGE SCALE GENOMIC DNA]</scope>
</reference>
<gene>
    <name evidence="1" type="ORF">NTEN_LOCUS346</name>
</gene>
<protein>
    <submittedName>
        <fullName evidence="1">Uncharacterized protein</fullName>
    </submittedName>
</protein>
<evidence type="ECO:0000313" key="2">
    <source>
        <dbReference type="Proteomes" id="UP000479000"/>
    </source>
</evidence>
<evidence type="ECO:0000313" key="1">
    <source>
        <dbReference type="EMBL" id="CAA9993370.1"/>
    </source>
</evidence>
<dbReference type="EMBL" id="CADCXU010000398">
    <property type="protein sequence ID" value="CAA9993370.1"/>
    <property type="molecule type" value="Genomic_DNA"/>
</dbReference>
<accession>A0A6H5FUP9</accession>
<proteinExistence type="predicted"/>
<dbReference type="Proteomes" id="UP000479000">
    <property type="component" value="Unassembled WGS sequence"/>
</dbReference>
<name>A0A6H5FUP9_9HEMI</name>
<organism evidence="1 2">
    <name type="scientific">Nesidiocoris tenuis</name>
    <dbReference type="NCBI Taxonomy" id="355587"/>
    <lineage>
        <taxon>Eukaryota</taxon>
        <taxon>Metazoa</taxon>
        <taxon>Ecdysozoa</taxon>
        <taxon>Arthropoda</taxon>
        <taxon>Hexapoda</taxon>
        <taxon>Insecta</taxon>
        <taxon>Pterygota</taxon>
        <taxon>Neoptera</taxon>
        <taxon>Paraneoptera</taxon>
        <taxon>Hemiptera</taxon>
        <taxon>Heteroptera</taxon>
        <taxon>Panheteroptera</taxon>
        <taxon>Cimicomorpha</taxon>
        <taxon>Miridae</taxon>
        <taxon>Dicyphina</taxon>
        <taxon>Nesidiocoris</taxon>
    </lineage>
</organism>